<reference evidence="3" key="1">
    <citation type="journal article" date="2020" name="bioRxiv">
        <title>A rank-normalized archaeal taxonomy based on genome phylogeny resolves widespread incomplete and uneven classifications.</title>
        <authorList>
            <person name="Rinke C."/>
            <person name="Chuvochina M."/>
            <person name="Mussig A.J."/>
            <person name="Chaumeil P.-A."/>
            <person name="Waite D.W."/>
            <person name="Whitman W.B."/>
            <person name="Parks D.H."/>
            <person name="Hugenholtz P."/>
        </authorList>
    </citation>
    <scope>NUCLEOTIDE SEQUENCE</scope>
    <source>
        <strain evidence="3">UBA8834</strain>
    </source>
</reference>
<name>A0A832SW96_PYRHR</name>
<dbReference type="RefSeq" id="WP_010885742.1">
    <property type="nucleotide sequence ID" value="NZ_DUJN01000002.1"/>
</dbReference>
<proteinExistence type="predicted"/>
<organism evidence="3 4">
    <name type="scientific">Pyrococcus horikoshii</name>
    <dbReference type="NCBI Taxonomy" id="53953"/>
    <lineage>
        <taxon>Archaea</taxon>
        <taxon>Methanobacteriati</taxon>
        <taxon>Methanobacteriota</taxon>
        <taxon>Thermococci</taxon>
        <taxon>Thermococcales</taxon>
        <taxon>Thermococcaceae</taxon>
        <taxon>Pyrococcus</taxon>
    </lineage>
</organism>
<evidence type="ECO:0000313" key="4">
    <source>
        <dbReference type="Proteomes" id="UP000617544"/>
    </source>
</evidence>
<keyword evidence="3" id="KW-0813">Transport</keyword>
<comment type="caution">
    <text evidence="3">The sequence shown here is derived from an EMBL/GenBank/DDBJ whole genome shotgun (WGS) entry which is preliminary data.</text>
</comment>
<keyword evidence="1" id="KW-1133">Transmembrane helix</keyword>
<dbReference type="EMBL" id="DUJN01000002">
    <property type="protein sequence ID" value="HII60645.1"/>
    <property type="molecule type" value="Genomic_DNA"/>
</dbReference>
<accession>A0A832SW96</accession>
<keyword evidence="1" id="KW-0472">Membrane</keyword>
<feature type="transmembrane region" description="Helical" evidence="1">
    <location>
        <begin position="401"/>
        <end position="419"/>
    </location>
</feature>
<dbReference type="Proteomes" id="UP000617544">
    <property type="component" value="Unassembled WGS sequence"/>
</dbReference>
<keyword evidence="1" id="KW-0812">Transmembrane</keyword>
<keyword evidence="3" id="KW-0407">Ion channel</keyword>
<keyword evidence="3" id="KW-0406">Ion transport</keyword>
<protein>
    <submittedName>
        <fullName evidence="3">Potassium channel family protein</fullName>
    </submittedName>
</protein>
<dbReference type="InterPro" id="IPR013099">
    <property type="entry name" value="K_chnl_dom"/>
</dbReference>
<dbReference type="GeneID" id="1442523"/>
<feature type="domain" description="Potassium channel" evidence="2">
    <location>
        <begin position="406"/>
        <end position="479"/>
    </location>
</feature>
<feature type="transmembrane region" description="Helical" evidence="1">
    <location>
        <begin position="456"/>
        <end position="476"/>
    </location>
</feature>
<dbReference type="OMA" id="DLTCKYG"/>
<dbReference type="SUPFAM" id="SSF81324">
    <property type="entry name" value="Voltage-gated potassium channels"/>
    <property type="match status" value="1"/>
</dbReference>
<dbReference type="Pfam" id="PF07885">
    <property type="entry name" value="Ion_trans_2"/>
    <property type="match status" value="1"/>
</dbReference>
<dbReference type="AlphaFoldDB" id="A0A832SW96"/>
<sequence>MCEYTYSNGKKCRRKPLKGSKYCSLHIPFEEGELLYGDRIKYIKKRAFERALERGIRNFEGVKLYDVIIVGKEINEALIFRNSIIKRLVIVTSKIKSLSLIDTTIDTLVIVNSEVDFFYVNGGSIYGVSICSVKFSSSILFRDSSIRYVMINSTEFSPKEVTTEEEFGEKVRIAGRIELANLKDVRRIALNSKYPLMAKIMEEFGIKLSLDRKKPVRVHTLTITGVEFDESPRFRKQVRIFINRFSGQLIFENLSVPGHVEIVNSRVRYPEFVHVIIHNNLVLRNTRLYSDENWNLAYLPNLLAELNVYGFIVIDNCQFNNPYLAEVFYRIARTTWEGSGDKENADEYYYLEMLARRKKVIQHYRKGPRTLKKMVKLLEVLFEFLFADLTCKYGTDWKRPVFLWMGLVIFVFPVFYALTKSVVPTSSLFDYVYFSIVTATTLGYGDLHPIGVGKVIASIEAIFGMFMWAVFLTVFARKYMR</sequence>
<dbReference type="Gene3D" id="1.10.287.70">
    <property type="match status" value="1"/>
</dbReference>
<gene>
    <name evidence="3" type="ORF">HA331_02610</name>
</gene>
<dbReference type="GO" id="GO:0034220">
    <property type="term" value="P:monoatomic ion transmembrane transport"/>
    <property type="evidence" value="ECO:0007669"/>
    <property type="project" value="UniProtKB-KW"/>
</dbReference>
<evidence type="ECO:0000313" key="3">
    <source>
        <dbReference type="EMBL" id="HII60645.1"/>
    </source>
</evidence>
<evidence type="ECO:0000259" key="2">
    <source>
        <dbReference type="Pfam" id="PF07885"/>
    </source>
</evidence>
<evidence type="ECO:0000256" key="1">
    <source>
        <dbReference type="SAM" id="Phobius"/>
    </source>
</evidence>